<gene>
    <name evidence="3" type="ORF">S12H4_43367</name>
</gene>
<proteinExistence type="predicted"/>
<dbReference type="InterPro" id="IPR003721">
    <property type="entry name" value="Pantoate_ligase"/>
</dbReference>
<name>X1VIE1_9ZZZZ</name>
<dbReference type="GO" id="GO:0005524">
    <property type="term" value="F:ATP binding"/>
    <property type="evidence" value="ECO:0007669"/>
    <property type="project" value="UniProtKB-KW"/>
</dbReference>
<dbReference type="GO" id="GO:0015940">
    <property type="term" value="P:pantothenate biosynthetic process"/>
    <property type="evidence" value="ECO:0007669"/>
    <property type="project" value="InterPro"/>
</dbReference>
<dbReference type="GO" id="GO:0004592">
    <property type="term" value="F:pantoate-beta-alanine ligase activity"/>
    <property type="evidence" value="ECO:0007669"/>
    <property type="project" value="InterPro"/>
</dbReference>
<dbReference type="AlphaFoldDB" id="X1VIE1"/>
<dbReference type="InterPro" id="IPR004821">
    <property type="entry name" value="Cyt_trans-like"/>
</dbReference>
<sequence length="102" mass="11675">MEIIKTIELMQEVSEKWRRDGNIISFVPTMGFLHQGHIELLRVGREKGDRLIMSIFVNPTQFGPKEDYEKYPRDTGGDLNNARSAGVDAVFMPTVEEMYPEG</sequence>
<dbReference type="PANTHER" id="PTHR21299">
    <property type="entry name" value="CYTIDYLATE KINASE/PANTOATE-BETA-ALANINE LIGASE"/>
    <property type="match status" value="1"/>
</dbReference>
<comment type="caution">
    <text evidence="3">The sequence shown here is derived from an EMBL/GenBank/DDBJ whole genome shotgun (WGS) entry which is preliminary data.</text>
</comment>
<dbReference type="GO" id="GO:0005829">
    <property type="term" value="C:cytosol"/>
    <property type="evidence" value="ECO:0007669"/>
    <property type="project" value="TreeGrafter"/>
</dbReference>
<feature type="non-terminal residue" evidence="3">
    <location>
        <position position="102"/>
    </location>
</feature>
<evidence type="ECO:0000313" key="3">
    <source>
        <dbReference type="EMBL" id="GAJ07335.1"/>
    </source>
</evidence>
<keyword evidence="1" id="KW-0547">Nucleotide-binding</keyword>
<dbReference type="EMBL" id="BARW01026609">
    <property type="protein sequence ID" value="GAJ07335.1"/>
    <property type="molecule type" value="Genomic_DNA"/>
</dbReference>
<dbReference type="NCBIfam" id="TIGR00125">
    <property type="entry name" value="cyt_tran_rel"/>
    <property type="match status" value="1"/>
</dbReference>
<dbReference type="InterPro" id="IPR014729">
    <property type="entry name" value="Rossmann-like_a/b/a_fold"/>
</dbReference>
<dbReference type="Pfam" id="PF02569">
    <property type="entry name" value="Pantoate_ligase"/>
    <property type="match status" value="1"/>
</dbReference>
<accession>X1VIE1</accession>
<evidence type="ECO:0008006" key="4">
    <source>
        <dbReference type="Google" id="ProtNLM"/>
    </source>
</evidence>
<evidence type="ECO:0000256" key="2">
    <source>
        <dbReference type="ARBA" id="ARBA00022840"/>
    </source>
</evidence>
<evidence type="ECO:0000256" key="1">
    <source>
        <dbReference type="ARBA" id="ARBA00022741"/>
    </source>
</evidence>
<dbReference type="PANTHER" id="PTHR21299:SF1">
    <property type="entry name" value="PANTOATE--BETA-ALANINE LIGASE"/>
    <property type="match status" value="1"/>
</dbReference>
<keyword evidence="2" id="KW-0067">ATP-binding</keyword>
<dbReference type="SUPFAM" id="SSF52374">
    <property type="entry name" value="Nucleotidylyl transferase"/>
    <property type="match status" value="1"/>
</dbReference>
<organism evidence="3">
    <name type="scientific">marine sediment metagenome</name>
    <dbReference type="NCBI Taxonomy" id="412755"/>
    <lineage>
        <taxon>unclassified sequences</taxon>
        <taxon>metagenomes</taxon>
        <taxon>ecological metagenomes</taxon>
    </lineage>
</organism>
<protein>
    <recommendedName>
        <fullName evidence="4">Pantoate--beta-alanine ligase</fullName>
    </recommendedName>
</protein>
<reference evidence="3" key="1">
    <citation type="journal article" date="2014" name="Front. Microbiol.">
        <title>High frequency of phylogenetically diverse reductive dehalogenase-homologous genes in deep subseafloor sedimentary metagenomes.</title>
        <authorList>
            <person name="Kawai M."/>
            <person name="Futagami T."/>
            <person name="Toyoda A."/>
            <person name="Takaki Y."/>
            <person name="Nishi S."/>
            <person name="Hori S."/>
            <person name="Arai W."/>
            <person name="Tsubouchi T."/>
            <person name="Morono Y."/>
            <person name="Uchiyama I."/>
            <person name="Ito T."/>
            <person name="Fujiyama A."/>
            <person name="Inagaki F."/>
            <person name="Takami H."/>
        </authorList>
    </citation>
    <scope>NUCLEOTIDE SEQUENCE</scope>
    <source>
        <strain evidence="3">Expedition CK06-06</strain>
    </source>
</reference>
<dbReference type="Gene3D" id="3.40.50.620">
    <property type="entry name" value="HUPs"/>
    <property type="match status" value="1"/>
</dbReference>